<evidence type="ECO:0008006" key="4">
    <source>
        <dbReference type="Google" id="ProtNLM"/>
    </source>
</evidence>
<gene>
    <name evidence="2" type="ORF">EDD18DRAFT_1218866</name>
</gene>
<proteinExistence type="predicted"/>
<feature type="coiled-coil region" evidence="1">
    <location>
        <begin position="32"/>
        <end position="66"/>
    </location>
</feature>
<name>A0AA39P019_9AGAR</name>
<keyword evidence="3" id="KW-1185">Reference proteome</keyword>
<accession>A0AA39P019</accession>
<keyword evidence="1" id="KW-0175">Coiled coil</keyword>
<dbReference type="Proteomes" id="UP001175228">
    <property type="component" value="Unassembled WGS sequence"/>
</dbReference>
<evidence type="ECO:0000256" key="1">
    <source>
        <dbReference type="SAM" id="Coils"/>
    </source>
</evidence>
<reference evidence="2" key="1">
    <citation type="submission" date="2023-06" db="EMBL/GenBank/DDBJ databases">
        <authorList>
            <consortium name="Lawrence Berkeley National Laboratory"/>
            <person name="Ahrendt S."/>
            <person name="Sahu N."/>
            <person name="Indic B."/>
            <person name="Wong-Bajracharya J."/>
            <person name="Merenyi Z."/>
            <person name="Ke H.-M."/>
            <person name="Monk M."/>
            <person name="Kocsube S."/>
            <person name="Drula E."/>
            <person name="Lipzen A."/>
            <person name="Balint B."/>
            <person name="Henrissat B."/>
            <person name="Andreopoulos B."/>
            <person name="Martin F.M."/>
            <person name="Harder C.B."/>
            <person name="Rigling D."/>
            <person name="Ford K.L."/>
            <person name="Foster G.D."/>
            <person name="Pangilinan J."/>
            <person name="Papanicolaou A."/>
            <person name="Barry K."/>
            <person name="LaButti K."/>
            <person name="Viragh M."/>
            <person name="Koriabine M."/>
            <person name="Yan M."/>
            <person name="Riley R."/>
            <person name="Champramary S."/>
            <person name="Plett K.L."/>
            <person name="Tsai I.J."/>
            <person name="Slot J."/>
            <person name="Sipos G."/>
            <person name="Plett J."/>
            <person name="Nagy L.G."/>
            <person name="Grigoriev I.V."/>
        </authorList>
    </citation>
    <scope>NUCLEOTIDE SEQUENCE</scope>
    <source>
        <strain evidence="2">HWK02</strain>
    </source>
</reference>
<organism evidence="2 3">
    <name type="scientific">Armillaria luteobubalina</name>
    <dbReference type="NCBI Taxonomy" id="153913"/>
    <lineage>
        <taxon>Eukaryota</taxon>
        <taxon>Fungi</taxon>
        <taxon>Dikarya</taxon>
        <taxon>Basidiomycota</taxon>
        <taxon>Agaricomycotina</taxon>
        <taxon>Agaricomycetes</taxon>
        <taxon>Agaricomycetidae</taxon>
        <taxon>Agaricales</taxon>
        <taxon>Marasmiineae</taxon>
        <taxon>Physalacriaceae</taxon>
        <taxon>Armillaria</taxon>
    </lineage>
</organism>
<protein>
    <recommendedName>
        <fullName evidence="4">BZIP domain-containing protein</fullName>
    </recommendedName>
</protein>
<evidence type="ECO:0000313" key="3">
    <source>
        <dbReference type="Proteomes" id="UP001175228"/>
    </source>
</evidence>
<sequence>MSSANAGSSYSRAPQVTLRSLASLVSSLKRQQKMRSTEIRRVKNRIQRLEKENEDLRAENSNLWNEINKIKGPRFPAELFDRFIDFLHHDKKALKACGLVCRAWIPASRFNLFKRLSFYVVRPVYPRSKGSYEDKVKLLDSSFCTLFKHVRRIFINKLMPS</sequence>
<comment type="caution">
    <text evidence="2">The sequence shown here is derived from an EMBL/GenBank/DDBJ whole genome shotgun (WGS) entry which is preliminary data.</text>
</comment>
<dbReference type="EMBL" id="JAUEPU010000156">
    <property type="protein sequence ID" value="KAK0475045.1"/>
    <property type="molecule type" value="Genomic_DNA"/>
</dbReference>
<dbReference type="AlphaFoldDB" id="A0AA39P019"/>
<evidence type="ECO:0000313" key="2">
    <source>
        <dbReference type="EMBL" id="KAK0475045.1"/>
    </source>
</evidence>